<name>A0AAD8YVM9_9TELE</name>
<sequence>MAHTNEHAAVDQRPVLRNCAYRSVSLTGLDKAQPLCRQGQSGLMDSDQRRPLGEPKRRKPAQEAKTVAFLPFTGLCHLNRRPCHPDGHQKGKRLFDGSNTQDFVSFKPEPPIFSLSISRSHIRSCSLLETLCAGSEHSAMGALMTIKTNLAPRGLGFLVFLSCELHVWLLWAPPDPLRRTLPASLPQGLLQTPALEFSEGIGPGLQLAEEVNGGVQRGGAGFYLMTNGEERKQRRGKPLCSSGQSSRPCVSGVPLPRRREVLRAERLALPL</sequence>
<reference evidence="2" key="1">
    <citation type="submission" date="2023-03" db="EMBL/GenBank/DDBJ databases">
        <title>Electrophorus voltai genome.</title>
        <authorList>
            <person name="Bian C."/>
        </authorList>
    </citation>
    <scope>NUCLEOTIDE SEQUENCE</scope>
    <source>
        <strain evidence="2">CB-2022</strain>
        <tissue evidence="2">Muscle</tissue>
    </source>
</reference>
<gene>
    <name evidence="2" type="ORF">P4O66_017243</name>
</gene>
<dbReference type="Proteomes" id="UP001239994">
    <property type="component" value="Unassembled WGS sequence"/>
</dbReference>
<dbReference type="AlphaFoldDB" id="A0AAD8YVM9"/>
<feature type="region of interest" description="Disordered" evidence="1">
    <location>
        <begin position="37"/>
        <end position="61"/>
    </location>
</feature>
<feature type="compositionally biased region" description="Basic and acidic residues" evidence="1">
    <location>
        <begin position="46"/>
        <end position="55"/>
    </location>
</feature>
<proteinExistence type="predicted"/>
<dbReference type="EMBL" id="JAROKS010000024">
    <property type="protein sequence ID" value="KAK1786863.1"/>
    <property type="molecule type" value="Genomic_DNA"/>
</dbReference>
<feature type="region of interest" description="Disordered" evidence="1">
    <location>
        <begin position="233"/>
        <end position="252"/>
    </location>
</feature>
<comment type="caution">
    <text evidence="2">The sequence shown here is derived from an EMBL/GenBank/DDBJ whole genome shotgun (WGS) entry which is preliminary data.</text>
</comment>
<keyword evidence="3" id="KW-1185">Reference proteome</keyword>
<evidence type="ECO:0000313" key="3">
    <source>
        <dbReference type="Proteomes" id="UP001239994"/>
    </source>
</evidence>
<evidence type="ECO:0000313" key="2">
    <source>
        <dbReference type="EMBL" id="KAK1786863.1"/>
    </source>
</evidence>
<protein>
    <submittedName>
        <fullName evidence="2">Uncharacterized protein</fullName>
    </submittedName>
</protein>
<accession>A0AAD8YVM9</accession>
<organism evidence="2 3">
    <name type="scientific">Electrophorus voltai</name>
    <dbReference type="NCBI Taxonomy" id="2609070"/>
    <lineage>
        <taxon>Eukaryota</taxon>
        <taxon>Metazoa</taxon>
        <taxon>Chordata</taxon>
        <taxon>Craniata</taxon>
        <taxon>Vertebrata</taxon>
        <taxon>Euteleostomi</taxon>
        <taxon>Actinopterygii</taxon>
        <taxon>Neopterygii</taxon>
        <taxon>Teleostei</taxon>
        <taxon>Ostariophysi</taxon>
        <taxon>Gymnotiformes</taxon>
        <taxon>Gymnotoidei</taxon>
        <taxon>Gymnotidae</taxon>
        <taxon>Electrophorus</taxon>
    </lineage>
</organism>
<evidence type="ECO:0000256" key="1">
    <source>
        <dbReference type="SAM" id="MobiDB-lite"/>
    </source>
</evidence>